<evidence type="ECO:0000256" key="1">
    <source>
        <dbReference type="SAM" id="SignalP"/>
    </source>
</evidence>
<comment type="caution">
    <text evidence="2">The sequence shown here is derived from an EMBL/GenBank/DDBJ whole genome shotgun (WGS) entry which is preliminary data.</text>
</comment>
<accession>A0ABV7TJF4</accession>
<feature type="chain" id="PRO_5046516473" description="DUF2946 domain-containing protein" evidence="1">
    <location>
        <begin position="26"/>
        <end position="116"/>
    </location>
</feature>
<evidence type="ECO:0000313" key="2">
    <source>
        <dbReference type="EMBL" id="MFC3613930.1"/>
    </source>
</evidence>
<keyword evidence="1" id="KW-0732">Signal</keyword>
<dbReference type="Proteomes" id="UP001595629">
    <property type="component" value="Unassembled WGS sequence"/>
</dbReference>
<sequence length="116" mass="12000">MKRCLSILSAYCLALLLALTGQGLAQSRGMSTAAGQITLCTGTGPVVIYVDDQGQPAPAPHYCPDFALSLLGALLPERAQPPLPEEASPILAESAHIGANPAPIIRHRARGPPVPV</sequence>
<evidence type="ECO:0000313" key="3">
    <source>
        <dbReference type="Proteomes" id="UP001595629"/>
    </source>
</evidence>
<dbReference type="RefSeq" id="WP_386735122.1">
    <property type="nucleotide sequence ID" value="NZ_JBHRXI010000010.1"/>
</dbReference>
<evidence type="ECO:0008006" key="4">
    <source>
        <dbReference type="Google" id="ProtNLM"/>
    </source>
</evidence>
<reference evidence="3" key="1">
    <citation type="journal article" date="2019" name="Int. J. Syst. Evol. Microbiol.">
        <title>The Global Catalogue of Microorganisms (GCM) 10K type strain sequencing project: providing services to taxonomists for standard genome sequencing and annotation.</title>
        <authorList>
            <consortium name="The Broad Institute Genomics Platform"/>
            <consortium name="The Broad Institute Genome Sequencing Center for Infectious Disease"/>
            <person name="Wu L."/>
            <person name="Ma J."/>
        </authorList>
    </citation>
    <scope>NUCLEOTIDE SEQUENCE [LARGE SCALE GENOMIC DNA]</scope>
    <source>
        <strain evidence="3">KCTC 42911</strain>
    </source>
</reference>
<gene>
    <name evidence="2" type="ORF">ACFORG_09195</name>
</gene>
<keyword evidence="3" id="KW-1185">Reference proteome</keyword>
<organism evidence="2 3">
    <name type="scientific">Lutimaribacter marinistellae</name>
    <dbReference type="NCBI Taxonomy" id="1820329"/>
    <lineage>
        <taxon>Bacteria</taxon>
        <taxon>Pseudomonadati</taxon>
        <taxon>Pseudomonadota</taxon>
        <taxon>Alphaproteobacteria</taxon>
        <taxon>Rhodobacterales</taxon>
        <taxon>Roseobacteraceae</taxon>
        <taxon>Lutimaribacter</taxon>
    </lineage>
</organism>
<name>A0ABV7TJF4_9RHOB</name>
<dbReference type="EMBL" id="JBHRXI010000010">
    <property type="protein sequence ID" value="MFC3613930.1"/>
    <property type="molecule type" value="Genomic_DNA"/>
</dbReference>
<feature type="signal peptide" evidence="1">
    <location>
        <begin position="1"/>
        <end position="25"/>
    </location>
</feature>
<proteinExistence type="predicted"/>
<protein>
    <recommendedName>
        <fullName evidence="4">DUF2946 domain-containing protein</fullName>
    </recommendedName>
</protein>